<evidence type="ECO:0000256" key="2">
    <source>
        <dbReference type="ARBA" id="ARBA00004496"/>
    </source>
</evidence>
<evidence type="ECO:0000256" key="4">
    <source>
        <dbReference type="ARBA" id="ARBA00018350"/>
    </source>
</evidence>
<evidence type="ECO:0000256" key="8">
    <source>
        <dbReference type="ARBA" id="ARBA00023274"/>
    </source>
</evidence>
<dbReference type="Pfam" id="PF08492">
    <property type="entry name" value="SRP72"/>
    <property type="match status" value="1"/>
</dbReference>
<dbReference type="STRING" id="2769.R7QSM7"/>
<keyword evidence="12" id="KW-1185">Reference proteome</keyword>
<evidence type="ECO:0000256" key="5">
    <source>
        <dbReference type="ARBA" id="ARBA00022490"/>
    </source>
</evidence>
<feature type="compositionally biased region" description="Basic residues" evidence="9">
    <location>
        <begin position="703"/>
        <end position="712"/>
    </location>
</feature>
<dbReference type="Gramene" id="CDF41139">
    <property type="protein sequence ID" value="CDF41139"/>
    <property type="gene ID" value="CHC_T00007693001"/>
</dbReference>
<dbReference type="PANTHER" id="PTHR14094:SF9">
    <property type="entry name" value="SIGNAL RECOGNITION PARTICLE SUBUNIT SRP72"/>
    <property type="match status" value="1"/>
</dbReference>
<comment type="subcellular location">
    <subcellularLocation>
        <location evidence="2">Cytoplasm</location>
    </subcellularLocation>
    <subcellularLocation>
        <location evidence="1">Endoplasmic reticulum</location>
    </subcellularLocation>
</comment>
<reference evidence="12" key="1">
    <citation type="journal article" date="2013" name="Proc. Natl. Acad. Sci. U.S.A.">
        <title>Genome structure and metabolic features in the red seaweed Chondrus crispus shed light on evolution of the Archaeplastida.</title>
        <authorList>
            <person name="Collen J."/>
            <person name="Porcel B."/>
            <person name="Carre W."/>
            <person name="Ball S.G."/>
            <person name="Chaparro C."/>
            <person name="Tonon T."/>
            <person name="Barbeyron T."/>
            <person name="Michel G."/>
            <person name="Noel B."/>
            <person name="Valentin K."/>
            <person name="Elias M."/>
            <person name="Artiguenave F."/>
            <person name="Arun A."/>
            <person name="Aury J.M."/>
            <person name="Barbosa-Neto J.F."/>
            <person name="Bothwell J.H."/>
            <person name="Bouget F.Y."/>
            <person name="Brillet L."/>
            <person name="Cabello-Hurtado F."/>
            <person name="Capella-Gutierrez S."/>
            <person name="Charrier B."/>
            <person name="Cladiere L."/>
            <person name="Cock J.M."/>
            <person name="Coelho S.M."/>
            <person name="Colleoni C."/>
            <person name="Czjzek M."/>
            <person name="Da Silva C."/>
            <person name="Delage L."/>
            <person name="Denoeud F."/>
            <person name="Deschamps P."/>
            <person name="Dittami S.M."/>
            <person name="Gabaldon T."/>
            <person name="Gachon C.M."/>
            <person name="Groisillier A."/>
            <person name="Herve C."/>
            <person name="Jabbari K."/>
            <person name="Katinka M."/>
            <person name="Kloareg B."/>
            <person name="Kowalczyk N."/>
            <person name="Labadie K."/>
            <person name="Leblanc C."/>
            <person name="Lopez P.J."/>
            <person name="McLachlan D.H."/>
            <person name="Meslet-Cladiere L."/>
            <person name="Moustafa A."/>
            <person name="Nehr Z."/>
            <person name="Nyvall Collen P."/>
            <person name="Panaud O."/>
            <person name="Partensky F."/>
            <person name="Poulain J."/>
            <person name="Rensing S.A."/>
            <person name="Rousvoal S."/>
            <person name="Samson G."/>
            <person name="Symeonidi A."/>
            <person name="Weissenbach J."/>
            <person name="Zambounis A."/>
            <person name="Wincker P."/>
            <person name="Boyen C."/>
        </authorList>
    </citation>
    <scope>NUCLEOTIDE SEQUENCE [LARGE SCALE GENOMIC DNA]</scope>
    <source>
        <strain evidence="12">cv. Stackhouse</strain>
    </source>
</reference>
<keyword evidence="8" id="KW-0687">Ribonucleoprotein</keyword>
<protein>
    <recommendedName>
        <fullName evidence="4">Signal recognition particle subunit SRP72</fullName>
    </recommendedName>
</protein>
<sequence length="712" mass="76662">MSTPSLAPLAKNDQLRDLFLRGEHDAVVTRCDLLLNRKKLDQKASRTLLQSIRFASLLHSGRIPEASTAATAIPYSPSLVFARHYLAWASADLEAASSSVQIVHNLPGSDARKLEAQLLYRSGSYAESASIFSALLAVTRNDLEDARRPASTSRWRLPGLATAPEKIPLTRAELDLLRDAVNELATNATAAFVLAGKPDDALAIVRQVGTWSKETRKATENEGGLLCGHYDGDRKAKAIVLAQTEEEVEEDEEDEEDAGETEEIMAPIRVQMAYLTHLKGGVQEAEKLYADAMRDRNADPASLAVAANNLTVALGQLAFGKRNDSAEISGTTANGPSLPKEQHEALVEGLKKMRATSGRTVERKLALNQRRAMAANRAVLLVQMGRYDACRAELAKLKTEFPKEALVPLIEASLVAKQGNLRTADSILTGNVDDSEVVRAARVQLLAASGDLKGAATLLQDLFRGRSAALVTAAGLFEQSGDIESATSLLSELVKKSSGADALSAKTALSSVLLRNAKYEEAAGVLREVCNANPSDSVAQAQLVVATSYFDATEAERAALLLPSSMSTQNDIDAKKLEALPPPKRRDIAARQNTTSTTTTKADEDDIAAKNIAVRERKKKKRKKRLPKNYDPEGPPPDPERWLPKTLRSGYKRKKAKDQNNFRGSQGADAAAADAAAMKNAEKSTAKASATAAEGPLPPSGRAKLRKKKGRR</sequence>
<name>R7QSM7_CHOCR</name>
<organism evidence="11 12">
    <name type="scientific">Chondrus crispus</name>
    <name type="common">Carrageen Irish moss</name>
    <name type="synonym">Polymorpha crispa</name>
    <dbReference type="NCBI Taxonomy" id="2769"/>
    <lineage>
        <taxon>Eukaryota</taxon>
        <taxon>Rhodophyta</taxon>
        <taxon>Florideophyceae</taxon>
        <taxon>Rhodymeniophycidae</taxon>
        <taxon>Gigartinales</taxon>
        <taxon>Gigartinaceae</taxon>
        <taxon>Chondrus</taxon>
    </lineage>
</organism>
<dbReference type="GO" id="GO:0008312">
    <property type="term" value="F:7S RNA binding"/>
    <property type="evidence" value="ECO:0007669"/>
    <property type="project" value="InterPro"/>
</dbReference>
<feature type="region of interest" description="Disordered" evidence="9">
    <location>
        <begin position="576"/>
        <end position="712"/>
    </location>
</feature>
<dbReference type="GO" id="GO:0005786">
    <property type="term" value="C:signal recognition particle, endoplasmic reticulum targeting"/>
    <property type="evidence" value="ECO:0007669"/>
    <property type="project" value="UniProtKB-KW"/>
</dbReference>
<comment type="similarity">
    <text evidence="3">Belongs to the SRP72 family.</text>
</comment>
<dbReference type="InterPro" id="IPR013699">
    <property type="entry name" value="Signal_recog_part_SRP72_RNA-bd"/>
</dbReference>
<dbReference type="GO" id="GO:0006614">
    <property type="term" value="P:SRP-dependent cotranslational protein targeting to membrane"/>
    <property type="evidence" value="ECO:0007669"/>
    <property type="project" value="InterPro"/>
</dbReference>
<dbReference type="RefSeq" id="XP_005711433.1">
    <property type="nucleotide sequence ID" value="XM_005711376.1"/>
</dbReference>
<evidence type="ECO:0000256" key="3">
    <source>
        <dbReference type="ARBA" id="ARBA00007676"/>
    </source>
</evidence>
<evidence type="ECO:0000256" key="7">
    <source>
        <dbReference type="ARBA" id="ARBA00023135"/>
    </source>
</evidence>
<keyword evidence="7" id="KW-0733">Signal recognition particle</keyword>
<feature type="compositionally biased region" description="Basic residues" evidence="9">
    <location>
        <begin position="616"/>
        <end position="627"/>
    </location>
</feature>
<evidence type="ECO:0000313" key="11">
    <source>
        <dbReference type="EMBL" id="CDF41139.1"/>
    </source>
</evidence>
<dbReference type="GO" id="GO:0043022">
    <property type="term" value="F:ribosome binding"/>
    <property type="evidence" value="ECO:0007669"/>
    <property type="project" value="TreeGrafter"/>
</dbReference>
<dbReference type="OMA" id="PKCERTG"/>
<dbReference type="GO" id="GO:0005783">
    <property type="term" value="C:endoplasmic reticulum"/>
    <property type="evidence" value="ECO:0007669"/>
    <property type="project" value="UniProtKB-SubCell"/>
</dbReference>
<evidence type="ECO:0000256" key="1">
    <source>
        <dbReference type="ARBA" id="ARBA00004240"/>
    </source>
</evidence>
<feature type="compositionally biased region" description="Low complexity" evidence="9">
    <location>
        <begin position="668"/>
        <end position="677"/>
    </location>
</feature>
<dbReference type="EMBL" id="HG002310">
    <property type="protein sequence ID" value="CDF41139.1"/>
    <property type="molecule type" value="Genomic_DNA"/>
</dbReference>
<keyword evidence="6" id="KW-0256">Endoplasmic reticulum</keyword>
<keyword evidence="5" id="KW-0963">Cytoplasm</keyword>
<dbReference type="Gene3D" id="1.25.40.10">
    <property type="entry name" value="Tetratricopeptide repeat domain"/>
    <property type="match status" value="2"/>
</dbReference>
<dbReference type="InterPro" id="IPR026270">
    <property type="entry name" value="SRP72"/>
</dbReference>
<dbReference type="KEGG" id="ccp:CHC_T00007693001"/>
<accession>R7QSM7</accession>
<dbReference type="AlphaFoldDB" id="R7QSM7"/>
<proteinExistence type="inferred from homology"/>
<evidence type="ECO:0000256" key="6">
    <source>
        <dbReference type="ARBA" id="ARBA00022824"/>
    </source>
</evidence>
<evidence type="ECO:0000256" key="9">
    <source>
        <dbReference type="SAM" id="MobiDB-lite"/>
    </source>
</evidence>
<feature type="compositionally biased region" description="Basic and acidic residues" evidence="9">
    <location>
        <begin position="576"/>
        <end position="589"/>
    </location>
</feature>
<gene>
    <name evidence="11" type="ORF">CHC_T00007693001</name>
</gene>
<dbReference type="GeneID" id="17319151"/>
<evidence type="ECO:0000313" key="12">
    <source>
        <dbReference type="Proteomes" id="UP000012073"/>
    </source>
</evidence>
<feature type="domain" description="Signal recognition particle SRP72 subunit RNA-binding" evidence="10">
    <location>
        <begin position="603"/>
        <end position="652"/>
    </location>
</feature>
<dbReference type="PhylomeDB" id="R7QSM7"/>
<dbReference type="SUPFAM" id="SSF48452">
    <property type="entry name" value="TPR-like"/>
    <property type="match status" value="1"/>
</dbReference>
<evidence type="ECO:0000259" key="10">
    <source>
        <dbReference type="Pfam" id="PF08492"/>
    </source>
</evidence>
<dbReference type="InterPro" id="IPR011990">
    <property type="entry name" value="TPR-like_helical_dom_sf"/>
</dbReference>
<dbReference type="PIRSF" id="PIRSF038922">
    <property type="entry name" value="SRP72"/>
    <property type="match status" value="1"/>
</dbReference>
<dbReference type="PANTHER" id="PTHR14094">
    <property type="entry name" value="SIGNAL RECOGNITION PARTICLE 72"/>
    <property type="match status" value="1"/>
</dbReference>
<dbReference type="Proteomes" id="UP000012073">
    <property type="component" value="Unassembled WGS sequence"/>
</dbReference>
<dbReference type="OrthoDB" id="5421607at2759"/>